<dbReference type="Gene3D" id="3.40.630.30">
    <property type="match status" value="1"/>
</dbReference>
<dbReference type="PANTHER" id="PTHR36174:SF1">
    <property type="entry name" value="LIPID II:GLYCINE GLYCYLTRANSFERASE"/>
    <property type="match status" value="1"/>
</dbReference>
<dbReference type="GO" id="GO:0016740">
    <property type="term" value="F:transferase activity"/>
    <property type="evidence" value="ECO:0007669"/>
    <property type="project" value="UniProtKB-KW"/>
</dbReference>
<dbReference type="InterPro" id="IPR050644">
    <property type="entry name" value="PG_Glycine_Bridge_Synth"/>
</dbReference>
<organism evidence="2 3">
    <name type="scientific">Acidiluteibacter ferrifornacis</name>
    <dbReference type="NCBI Taxonomy" id="2692424"/>
    <lineage>
        <taxon>Bacteria</taxon>
        <taxon>Pseudomonadati</taxon>
        <taxon>Bacteroidota</taxon>
        <taxon>Flavobacteriia</taxon>
        <taxon>Flavobacteriales</taxon>
        <taxon>Cryomorphaceae</taxon>
        <taxon>Acidiluteibacter</taxon>
    </lineage>
</organism>
<comment type="caution">
    <text evidence="2">The sequence shown here is derived from an EMBL/GenBank/DDBJ whole genome shotgun (WGS) entry which is preliminary data.</text>
</comment>
<dbReference type="EMBL" id="WWNE01000007">
    <property type="protein sequence ID" value="NBG66280.1"/>
    <property type="molecule type" value="Genomic_DNA"/>
</dbReference>
<accession>A0A6N9NM23</accession>
<evidence type="ECO:0000313" key="3">
    <source>
        <dbReference type="Proteomes" id="UP000470771"/>
    </source>
</evidence>
<proteinExistence type="predicted"/>
<gene>
    <name evidence="2" type="ORF">GQN54_09140</name>
</gene>
<dbReference type="Pfam" id="PF13480">
    <property type="entry name" value="Acetyltransf_6"/>
    <property type="match status" value="1"/>
</dbReference>
<dbReference type="InterPro" id="IPR038740">
    <property type="entry name" value="BioF2-like_GNAT_dom"/>
</dbReference>
<dbReference type="Proteomes" id="UP000470771">
    <property type="component" value="Unassembled WGS sequence"/>
</dbReference>
<dbReference type="PANTHER" id="PTHR36174">
    <property type="entry name" value="LIPID II:GLYCINE GLYCYLTRANSFERASE"/>
    <property type="match status" value="1"/>
</dbReference>
<dbReference type="SUPFAM" id="SSF55729">
    <property type="entry name" value="Acyl-CoA N-acyltransferases (Nat)"/>
    <property type="match status" value="1"/>
</dbReference>
<dbReference type="AlphaFoldDB" id="A0A6N9NM23"/>
<feature type="domain" description="BioF2-like acetyltransferase" evidence="1">
    <location>
        <begin position="149"/>
        <end position="264"/>
    </location>
</feature>
<keyword evidence="3" id="KW-1185">Reference proteome</keyword>
<dbReference type="RefSeq" id="WP_160633237.1">
    <property type="nucleotide sequence ID" value="NZ_WWNE01000007.1"/>
</dbReference>
<dbReference type="InterPro" id="IPR016181">
    <property type="entry name" value="Acyl_CoA_acyltransferase"/>
</dbReference>
<sequence length="309" mass="36052">MTAKEEFKLFCEQNEVDLFTSYWWWANVIENNWDVITYKKGNQVLACFPFHFRKKLGVSAIIPPVLTPYQGIAIAKQPGAKMDKQISHIRKVQEAIIDQIPNNSLFIRQFRVNDHYLLPFYWNDYELKVRYTYLLSTEKSENELFSSLKDTLRKEINKAKNSLHYSISDDVNNLFLLKQKNHKVNSEPIAYNLEYLNKICQLIPLQKAQLMEIKEGNTVIAALLVTWDHTQMYYTCGAVDPKYKNSGALSWLLWEALLKAKKLQLSFNFEGSMIKPIERYFASFGGTPTPFIEARKISTKVLEPLLKKF</sequence>
<keyword evidence="2" id="KW-0808">Transferase</keyword>
<name>A0A6N9NM23_9FLAO</name>
<evidence type="ECO:0000259" key="1">
    <source>
        <dbReference type="Pfam" id="PF13480"/>
    </source>
</evidence>
<protein>
    <submittedName>
        <fullName evidence="2">GNAT family N-acetyltransferase</fullName>
    </submittedName>
</protein>
<reference evidence="2 3" key="1">
    <citation type="submission" date="2019-12" db="EMBL/GenBank/DDBJ databases">
        <authorList>
            <person name="Zhao J."/>
        </authorList>
    </citation>
    <scope>NUCLEOTIDE SEQUENCE [LARGE SCALE GENOMIC DNA]</scope>
    <source>
        <strain evidence="2 3">S-15</strain>
    </source>
</reference>
<evidence type="ECO:0000313" key="2">
    <source>
        <dbReference type="EMBL" id="NBG66280.1"/>
    </source>
</evidence>